<dbReference type="PANTHER" id="PTHR30352">
    <property type="entry name" value="PYRUVATE FORMATE-LYASE-ACTIVATING ENZYME"/>
    <property type="match status" value="1"/>
</dbReference>
<dbReference type="SUPFAM" id="SSF102114">
    <property type="entry name" value="Radical SAM enzymes"/>
    <property type="match status" value="1"/>
</dbReference>
<feature type="non-terminal residue" evidence="8">
    <location>
        <position position="203"/>
    </location>
</feature>
<evidence type="ECO:0000256" key="4">
    <source>
        <dbReference type="ARBA" id="ARBA00022723"/>
    </source>
</evidence>
<evidence type="ECO:0000256" key="5">
    <source>
        <dbReference type="ARBA" id="ARBA00023004"/>
    </source>
</evidence>
<keyword evidence="5" id="KW-0408">Iron</keyword>
<sequence>MKNKCATIAYTYAEPISFYEYMLDTAKLAHKEGIKNVMHSAGYINEKPLRELCKHLDAANIDLKSFREKYYQNLCGVSLQPVLQSLRILKEEGVWLEVTNLVLPGLNDSPEEIRELCLWIRDNLGKDTPLHFSRFHPTYQMKNLPPTPLKTLERAREIALEVGLHYVYIGNIPGHPAENTYCPNCKKTLIRRIGYKILENKIV</sequence>
<keyword evidence="4" id="KW-0479">Metal-binding</keyword>
<evidence type="ECO:0000256" key="3">
    <source>
        <dbReference type="ARBA" id="ARBA00022691"/>
    </source>
</evidence>
<dbReference type="InterPro" id="IPR027596">
    <property type="entry name" value="AmmeMemoSam_rS"/>
</dbReference>
<name>X1GFY2_9ZZZZ</name>
<evidence type="ECO:0000313" key="8">
    <source>
        <dbReference type="EMBL" id="GAH56122.1"/>
    </source>
</evidence>
<keyword evidence="2" id="KW-0004">4Fe-4S</keyword>
<evidence type="ECO:0000256" key="6">
    <source>
        <dbReference type="ARBA" id="ARBA00023014"/>
    </source>
</evidence>
<dbReference type="EMBL" id="BARU01018409">
    <property type="protein sequence ID" value="GAH56122.1"/>
    <property type="molecule type" value="Genomic_DNA"/>
</dbReference>
<dbReference type="NCBIfam" id="TIGR04337">
    <property type="entry name" value="AmmeMemoSam_rS"/>
    <property type="match status" value="1"/>
</dbReference>
<dbReference type="InterPro" id="IPR058240">
    <property type="entry name" value="rSAM_sf"/>
</dbReference>
<dbReference type="PANTHER" id="PTHR30352:SF5">
    <property type="entry name" value="PYRUVATE FORMATE-LYASE 1-ACTIVATING ENZYME"/>
    <property type="match status" value="1"/>
</dbReference>
<dbReference type="InterPro" id="IPR007197">
    <property type="entry name" value="rSAM"/>
</dbReference>
<evidence type="ECO:0000259" key="7">
    <source>
        <dbReference type="PROSITE" id="PS51918"/>
    </source>
</evidence>
<accession>X1GFY2</accession>
<evidence type="ECO:0000256" key="2">
    <source>
        <dbReference type="ARBA" id="ARBA00022485"/>
    </source>
</evidence>
<evidence type="ECO:0000256" key="1">
    <source>
        <dbReference type="ARBA" id="ARBA00001966"/>
    </source>
</evidence>
<keyword evidence="3" id="KW-0949">S-adenosyl-L-methionine</keyword>
<dbReference type="GO" id="GO:0051539">
    <property type="term" value="F:4 iron, 4 sulfur cluster binding"/>
    <property type="evidence" value="ECO:0007669"/>
    <property type="project" value="UniProtKB-KW"/>
</dbReference>
<gene>
    <name evidence="8" type="ORF">S03H2_30422</name>
</gene>
<dbReference type="InterPro" id="IPR034457">
    <property type="entry name" value="Organic_radical-activating"/>
</dbReference>
<comment type="cofactor">
    <cofactor evidence="1">
        <name>[4Fe-4S] cluster</name>
        <dbReference type="ChEBI" id="CHEBI:49883"/>
    </cofactor>
</comment>
<dbReference type="InterPro" id="IPR013785">
    <property type="entry name" value="Aldolase_TIM"/>
</dbReference>
<feature type="domain" description="Radical SAM core" evidence="7">
    <location>
        <begin position="1"/>
        <end position="173"/>
    </location>
</feature>
<dbReference type="AlphaFoldDB" id="X1GFY2"/>
<reference evidence="8" key="1">
    <citation type="journal article" date="2014" name="Front. Microbiol.">
        <title>High frequency of phylogenetically diverse reductive dehalogenase-homologous genes in deep subseafloor sedimentary metagenomes.</title>
        <authorList>
            <person name="Kawai M."/>
            <person name="Futagami T."/>
            <person name="Toyoda A."/>
            <person name="Takaki Y."/>
            <person name="Nishi S."/>
            <person name="Hori S."/>
            <person name="Arai W."/>
            <person name="Tsubouchi T."/>
            <person name="Morono Y."/>
            <person name="Uchiyama I."/>
            <person name="Ito T."/>
            <person name="Fujiyama A."/>
            <person name="Inagaki F."/>
            <person name="Takami H."/>
        </authorList>
    </citation>
    <scope>NUCLEOTIDE SEQUENCE</scope>
    <source>
        <strain evidence="8">Expedition CK06-06</strain>
    </source>
</reference>
<dbReference type="Pfam" id="PF04055">
    <property type="entry name" value="Radical_SAM"/>
    <property type="match status" value="1"/>
</dbReference>
<dbReference type="PROSITE" id="PS51918">
    <property type="entry name" value="RADICAL_SAM"/>
    <property type="match status" value="1"/>
</dbReference>
<comment type="caution">
    <text evidence="8">The sequence shown here is derived from an EMBL/GenBank/DDBJ whole genome shotgun (WGS) entry which is preliminary data.</text>
</comment>
<organism evidence="8">
    <name type="scientific">marine sediment metagenome</name>
    <dbReference type="NCBI Taxonomy" id="412755"/>
    <lineage>
        <taxon>unclassified sequences</taxon>
        <taxon>metagenomes</taxon>
        <taxon>ecological metagenomes</taxon>
    </lineage>
</organism>
<dbReference type="GO" id="GO:0003824">
    <property type="term" value="F:catalytic activity"/>
    <property type="evidence" value="ECO:0007669"/>
    <property type="project" value="InterPro"/>
</dbReference>
<dbReference type="Gene3D" id="3.20.20.70">
    <property type="entry name" value="Aldolase class I"/>
    <property type="match status" value="1"/>
</dbReference>
<proteinExistence type="predicted"/>
<protein>
    <recommendedName>
        <fullName evidence="7">Radical SAM core domain-containing protein</fullName>
    </recommendedName>
</protein>
<dbReference type="GO" id="GO:0046872">
    <property type="term" value="F:metal ion binding"/>
    <property type="evidence" value="ECO:0007669"/>
    <property type="project" value="UniProtKB-KW"/>
</dbReference>
<keyword evidence="6" id="KW-0411">Iron-sulfur</keyword>